<gene>
    <name evidence="1" type="ORF">GS4_14_01560</name>
</gene>
<keyword evidence="2" id="KW-1185">Reference proteome</keyword>
<dbReference type="AlphaFoldDB" id="M0QIE8"/>
<dbReference type="STRING" id="1223545.GS4_14_01560"/>
<dbReference type="OrthoDB" id="3210158at2"/>
<evidence type="ECO:0000313" key="2">
    <source>
        <dbReference type="Proteomes" id="UP000011666"/>
    </source>
</evidence>
<name>M0QIE8_9ACTN</name>
<dbReference type="InterPro" id="IPR021391">
    <property type="entry name" value="DUF3027"/>
</dbReference>
<proteinExistence type="predicted"/>
<sequence length="268" mass="27954">MTDVFDGDRLLQAVDVARAALIDDGQQPGAHLDAGVEGDWAVAHYFAADIPGYRGWQWCVVLSGAPGSDEITVSEVVLLPGEGSLLAPTWVPWIERVAAGDLGPGDVLAADPDDVRLVPNQIDTEDEFHLDPDDDDPEDIGQIAGELGLGRRRLLSPEGRDEAAQRWFDGDFGPASEMAQAAPYPCCTCGFYVPLGGALRPAFGACANEYAADGRVVAADYGCGAHSDVAPPKGGEGSPAYDAYDDGAVEIVEITPEPATVGADADGS</sequence>
<dbReference type="eggNOG" id="ENOG502ZBU7">
    <property type="taxonomic scope" value="Bacteria"/>
</dbReference>
<dbReference type="Proteomes" id="UP000011666">
    <property type="component" value="Unassembled WGS sequence"/>
</dbReference>
<accession>M0QIE8</accession>
<dbReference type="EMBL" id="BANX01000014">
    <property type="protein sequence ID" value="GAC68323.1"/>
    <property type="molecule type" value="Genomic_DNA"/>
</dbReference>
<reference evidence="1 2" key="1">
    <citation type="submission" date="2013-01" db="EMBL/GenBank/DDBJ databases">
        <title>Whole genome shotgun sequence of Gordonia soli NBRC 108243.</title>
        <authorList>
            <person name="Isaki-Nakamura S."/>
            <person name="Hosoyama A."/>
            <person name="Tsuchikane K."/>
            <person name="Ando Y."/>
            <person name="Baba S."/>
            <person name="Ohji S."/>
            <person name="Hamada M."/>
            <person name="Tamura T."/>
            <person name="Yamazoe A."/>
            <person name="Yamazaki S."/>
            <person name="Fujita N."/>
        </authorList>
    </citation>
    <scope>NUCLEOTIDE SEQUENCE [LARGE SCALE GENOMIC DNA]</scope>
    <source>
        <strain evidence="1 2">NBRC 108243</strain>
    </source>
</reference>
<dbReference type="RefSeq" id="WP_007620381.1">
    <property type="nucleotide sequence ID" value="NZ_BANX01000014.1"/>
</dbReference>
<protein>
    <recommendedName>
        <fullName evidence="3">DUF3027 domain-containing protein</fullName>
    </recommendedName>
</protein>
<organism evidence="1 2">
    <name type="scientific">Gordonia soli NBRC 108243</name>
    <dbReference type="NCBI Taxonomy" id="1223545"/>
    <lineage>
        <taxon>Bacteria</taxon>
        <taxon>Bacillati</taxon>
        <taxon>Actinomycetota</taxon>
        <taxon>Actinomycetes</taxon>
        <taxon>Mycobacteriales</taxon>
        <taxon>Gordoniaceae</taxon>
        <taxon>Gordonia</taxon>
    </lineage>
</organism>
<evidence type="ECO:0000313" key="1">
    <source>
        <dbReference type="EMBL" id="GAC68323.1"/>
    </source>
</evidence>
<evidence type="ECO:0008006" key="3">
    <source>
        <dbReference type="Google" id="ProtNLM"/>
    </source>
</evidence>
<comment type="caution">
    <text evidence="1">The sequence shown here is derived from an EMBL/GenBank/DDBJ whole genome shotgun (WGS) entry which is preliminary data.</text>
</comment>
<dbReference type="Pfam" id="PF11228">
    <property type="entry name" value="DUF3027"/>
    <property type="match status" value="1"/>
</dbReference>